<protein>
    <recommendedName>
        <fullName evidence="1">Trehalose 2-sulfotransferase</fullName>
    </recommendedName>
</protein>
<comment type="catalytic activity">
    <reaction evidence="1">
        <text>alpha,alpha-trehalose + 3'-phosphoadenylyl sulfate = 2-O-sulfo-alpha,alpha-trehalose + adenosine 3',5'-bisphosphate + H(+)</text>
        <dbReference type="Rhea" id="RHEA:41608"/>
        <dbReference type="ChEBI" id="CHEBI:15378"/>
        <dbReference type="ChEBI" id="CHEBI:16551"/>
        <dbReference type="ChEBI" id="CHEBI:58339"/>
        <dbReference type="ChEBI" id="CHEBI:58343"/>
        <dbReference type="ChEBI" id="CHEBI:60091"/>
        <dbReference type="EC" id="2.8.2.37"/>
    </reaction>
</comment>
<keyword evidence="5" id="KW-1185">Reference proteome</keyword>
<feature type="active site" description="Proton acceptor" evidence="2">
    <location>
        <position position="34"/>
    </location>
</feature>
<dbReference type="Pfam" id="PF09037">
    <property type="entry name" value="Sulphotransf"/>
    <property type="match status" value="1"/>
</dbReference>
<dbReference type="RefSeq" id="WP_077104269.1">
    <property type="nucleotide sequence ID" value="NZ_LT717701.1"/>
</dbReference>
<gene>
    <name evidence="4" type="ORF">MTAB308_5676</name>
</gene>
<comment type="function">
    <text evidence="1">Catalyzes the sulfuryl group transfer from 3'-phosphoadenosine-5'-phosphosulfate (PAPS) to trehalose, leading to trehalose-2-sulfate (T2S).</text>
</comment>
<comment type="similarity">
    <text evidence="1">Belongs to the Stf0 sulfotransferase family.</text>
</comment>
<dbReference type="PIRSF" id="PIRSF021497">
    <property type="entry name" value="Sulphotransferase_Stf0"/>
    <property type="match status" value="1"/>
</dbReference>
<dbReference type="OrthoDB" id="4697907at2"/>
<accession>A0A2U3NKT7</accession>
<dbReference type="InterPro" id="IPR027417">
    <property type="entry name" value="P-loop_NTPase"/>
</dbReference>
<dbReference type="InterPro" id="IPR024628">
    <property type="entry name" value="Sulfotransferase_Stf0_dom"/>
</dbReference>
<dbReference type="InterPro" id="IPR015124">
    <property type="entry name" value="Stf0"/>
</dbReference>
<dbReference type="GO" id="GO:0016740">
    <property type="term" value="F:transferase activity"/>
    <property type="evidence" value="ECO:0007669"/>
    <property type="project" value="UniProtKB-UniRule"/>
</dbReference>
<dbReference type="AlphaFoldDB" id="A0A2U3NKT7"/>
<organism evidence="4 5">
    <name type="scientific">Mycobacterium terramassiliense</name>
    <dbReference type="NCBI Taxonomy" id="1841859"/>
    <lineage>
        <taxon>Bacteria</taxon>
        <taxon>Bacillati</taxon>
        <taxon>Actinomycetota</taxon>
        <taxon>Actinomycetes</taxon>
        <taxon>Mycobacteriales</taxon>
        <taxon>Mycobacteriaceae</taxon>
        <taxon>Mycobacterium</taxon>
    </lineage>
</organism>
<dbReference type="Proteomes" id="UP000241595">
    <property type="component" value="Unassembled WGS sequence"/>
</dbReference>
<evidence type="ECO:0000259" key="3">
    <source>
        <dbReference type="Pfam" id="PF09037"/>
    </source>
</evidence>
<evidence type="ECO:0000256" key="1">
    <source>
        <dbReference type="PIRNR" id="PIRNR021497"/>
    </source>
</evidence>
<dbReference type="EMBL" id="FTRV01000017">
    <property type="protein sequence ID" value="SPM32149.1"/>
    <property type="molecule type" value="Genomic_DNA"/>
</dbReference>
<proteinExistence type="inferred from homology"/>
<sequence>MRHATYVIASTPRSGSSFLAAGLVGTGVVGRPEEYFATEHLGAYKEDLGLPPDCSWPEYLAKVMAYAATDNGVRGVKIHWRDVVALAGALGFRDDPGLVLEKLFPTAVFVNIVRADRLAQAISLFRAEATGEWFRPARPSTRVRPLGLYLTRPTAGRTDVDLSAVAPTYEQIVGMERSLDAEQAAWTTYFRARSRTTLTVRYEDLDANYRGEIARVLRFLGADPAHAARVPEPPLERQSDHINEHWRRLIDRGRAGRESATADTLPE</sequence>
<reference evidence="4 5" key="1">
    <citation type="submission" date="2017-01" db="EMBL/GenBank/DDBJ databases">
        <authorList>
            <consortium name="Urmite Genomes"/>
        </authorList>
    </citation>
    <scope>NUCLEOTIDE SEQUENCE [LARGE SCALE GENOMIC DNA]</scope>
    <source>
        <strain evidence="4 5">AB308</strain>
    </source>
</reference>
<feature type="domain" description="Sulphotransferase Stf0" evidence="3">
    <location>
        <begin position="5"/>
        <end position="247"/>
    </location>
</feature>
<evidence type="ECO:0000313" key="5">
    <source>
        <dbReference type="Proteomes" id="UP000241595"/>
    </source>
</evidence>
<evidence type="ECO:0000313" key="4">
    <source>
        <dbReference type="EMBL" id="SPM32149.1"/>
    </source>
</evidence>
<keyword evidence="1 4" id="KW-0808">Transferase</keyword>
<dbReference type="STRING" id="1841859.GCA_900157385_05678"/>
<dbReference type="Gene3D" id="3.40.50.300">
    <property type="entry name" value="P-loop containing nucleotide triphosphate hydrolases"/>
    <property type="match status" value="1"/>
</dbReference>
<evidence type="ECO:0000256" key="2">
    <source>
        <dbReference type="PIRSR" id="PIRSR021497-1"/>
    </source>
</evidence>
<comment type="pathway">
    <text evidence="1">Glycolipid metabolism.</text>
</comment>
<keyword evidence="1" id="KW-0119">Carbohydrate metabolism</keyword>
<dbReference type="SUPFAM" id="SSF52540">
    <property type="entry name" value="P-loop containing nucleoside triphosphate hydrolases"/>
    <property type="match status" value="1"/>
</dbReference>
<name>A0A2U3NKT7_9MYCO</name>